<reference evidence="2 3" key="1">
    <citation type="journal article" date="2015" name="Int. J. Syst. Evol. Microbiol.">
        <title>Novibacillus thermophilus gen. nov., sp. nov., a Gram-staining-negative and moderately thermophilic member of the family Thermoactinomycetaceae.</title>
        <authorList>
            <person name="Yang G."/>
            <person name="Chen J."/>
            <person name="Zhou S."/>
        </authorList>
    </citation>
    <scope>NUCLEOTIDE SEQUENCE [LARGE SCALE GENOMIC DNA]</scope>
    <source>
        <strain evidence="2 3">SG-1</strain>
    </source>
</reference>
<dbReference type="KEGG" id="ntr:B0W44_03555"/>
<dbReference type="EMBL" id="CP019699">
    <property type="protein sequence ID" value="AQS54985.1"/>
    <property type="molecule type" value="Genomic_DNA"/>
</dbReference>
<dbReference type="AlphaFoldDB" id="A0A1U9K4L8"/>
<evidence type="ECO:0000313" key="3">
    <source>
        <dbReference type="Proteomes" id="UP000188603"/>
    </source>
</evidence>
<evidence type="ECO:0000313" key="2">
    <source>
        <dbReference type="EMBL" id="AQS54985.1"/>
    </source>
</evidence>
<dbReference type="Pfam" id="PF04341">
    <property type="entry name" value="DUF485"/>
    <property type="match status" value="1"/>
</dbReference>
<gene>
    <name evidence="2" type="ORF">B0W44_03555</name>
</gene>
<dbReference type="OrthoDB" id="2886991at2"/>
<evidence type="ECO:0008006" key="4">
    <source>
        <dbReference type="Google" id="ProtNLM"/>
    </source>
</evidence>
<keyword evidence="1" id="KW-1133">Transmembrane helix</keyword>
<dbReference type="RefSeq" id="WP_077718801.1">
    <property type="nucleotide sequence ID" value="NZ_CP019699.1"/>
</dbReference>
<organism evidence="2 3">
    <name type="scientific">Novibacillus thermophilus</name>
    <dbReference type="NCBI Taxonomy" id="1471761"/>
    <lineage>
        <taxon>Bacteria</taxon>
        <taxon>Bacillati</taxon>
        <taxon>Bacillota</taxon>
        <taxon>Bacilli</taxon>
        <taxon>Bacillales</taxon>
        <taxon>Thermoactinomycetaceae</taxon>
        <taxon>Novibacillus</taxon>
    </lineage>
</organism>
<keyword evidence="1" id="KW-0812">Transmembrane</keyword>
<evidence type="ECO:0000256" key="1">
    <source>
        <dbReference type="SAM" id="Phobius"/>
    </source>
</evidence>
<protein>
    <recommendedName>
        <fullName evidence="4">DUF485 domain-containing protein</fullName>
    </recommendedName>
</protein>
<sequence length="92" mass="10763">MDKTERVKRAIAKKMRFTTSVVLCSIGCYLCLPLTIAFFPQAVHISIYHHFHLGWILSFAQFAITWGVCSFYLYKGKRFDDEIEHEFDGEHT</sequence>
<feature type="transmembrane region" description="Helical" evidence="1">
    <location>
        <begin position="21"/>
        <end position="40"/>
    </location>
</feature>
<feature type="transmembrane region" description="Helical" evidence="1">
    <location>
        <begin position="52"/>
        <end position="74"/>
    </location>
</feature>
<accession>A0A1U9K4L8</accession>
<dbReference type="Proteomes" id="UP000188603">
    <property type="component" value="Chromosome"/>
</dbReference>
<dbReference type="InterPro" id="IPR007436">
    <property type="entry name" value="DUF485"/>
</dbReference>
<keyword evidence="3" id="KW-1185">Reference proteome</keyword>
<name>A0A1U9K4L8_9BACL</name>
<keyword evidence="1" id="KW-0472">Membrane</keyword>
<proteinExistence type="predicted"/>
<dbReference type="STRING" id="1471761.B0W44_03555"/>